<name>A0ABU4RS58_9GAMM</name>
<dbReference type="EMBL" id="JAXAFO010000001">
    <property type="protein sequence ID" value="MDX6847720.1"/>
    <property type="molecule type" value="Genomic_DNA"/>
</dbReference>
<organism evidence="1 2">
    <name type="scientific">Gilvimarinus gilvus</name>
    <dbReference type="NCBI Taxonomy" id="3058038"/>
    <lineage>
        <taxon>Bacteria</taxon>
        <taxon>Pseudomonadati</taxon>
        <taxon>Pseudomonadota</taxon>
        <taxon>Gammaproteobacteria</taxon>
        <taxon>Cellvibrionales</taxon>
        <taxon>Cellvibrionaceae</taxon>
        <taxon>Gilvimarinus</taxon>
    </lineage>
</organism>
<keyword evidence="2" id="KW-1185">Reference proteome</keyword>
<sequence>MFHSLGRIQHQSGFLLPLAIFLLVAMSVMALALSRMTASSNLAVAQEVISVQSFYAAESGAQRAMSQLFFPDDSSRQAIDGRCAAMNITLNFATTGLNQCSATVVCSCRYDTAANCDATSAANYEADGPVASSFYQLLSTGQCTIANVAANRTIEVEAYAN</sequence>
<evidence type="ECO:0000313" key="1">
    <source>
        <dbReference type="EMBL" id="MDX6847720.1"/>
    </source>
</evidence>
<evidence type="ECO:0000313" key="2">
    <source>
        <dbReference type="Proteomes" id="UP001273505"/>
    </source>
</evidence>
<comment type="caution">
    <text evidence="1">The sequence shown here is derived from an EMBL/GenBank/DDBJ whole genome shotgun (WGS) entry which is preliminary data.</text>
</comment>
<proteinExistence type="predicted"/>
<gene>
    <name evidence="1" type="ORF">SCD92_00020</name>
</gene>
<dbReference type="RefSeq" id="WP_302724325.1">
    <property type="nucleotide sequence ID" value="NZ_JAULRU010000797.1"/>
</dbReference>
<dbReference type="Proteomes" id="UP001273505">
    <property type="component" value="Unassembled WGS sequence"/>
</dbReference>
<protein>
    <submittedName>
        <fullName evidence="1">Pilus assembly PilX N-terminal domain-containing protein</fullName>
    </submittedName>
</protein>
<reference evidence="1 2" key="1">
    <citation type="submission" date="2023-11" db="EMBL/GenBank/DDBJ databases">
        <title>Gilvimarinus fulvus sp. nov., isolated from the surface of Kelp.</title>
        <authorList>
            <person name="Sun Y.Y."/>
            <person name="Gong Y."/>
            <person name="Du Z.J."/>
        </authorList>
    </citation>
    <scope>NUCLEOTIDE SEQUENCE [LARGE SCALE GENOMIC DNA]</scope>
    <source>
        <strain evidence="1 2">SDUM040013</strain>
    </source>
</reference>
<accession>A0ABU4RS58</accession>